<dbReference type="SUPFAM" id="SSF46785">
    <property type="entry name" value="Winged helix' DNA-binding domain"/>
    <property type="match status" value="1"/>
</dbReference>
<dbReference type="AlphaFoldDB" id="A0ABD2XK40"/>
<dbReference type="Gene3D" id="1.10.10.10">
    <property type="entry name" value="Winged helix-like DNA-binding domain superfamily/Winged helix DNA-binding domain"/>
    <property type="match status" value="1"/>
</dbReference>
<evidence type="ECO:0000256" key="6">
    <source>
        <dbReference type="ARBA" id="ARBA00023242"/>
    </source>
</evidence>
<feature type="DNA-binding region" description="Fork-head" evidence="7">
    <location>
        <begin position="323"/>
        <end position="420"/>
    </location>
</feature>
<sequence>MDWTLGTDQSLQDMLDCDIKTEIDSVIGGHPELGFNFTDLSPLELDDDPIHSHVDLNNWFTSQSLINGNSNSSNSNFNLDLNSCDAASVMVNPNSVMPFSSARGFLSQSITSPSEKQVNNSRALSTSNTPEISSTTSAVNSSCLNTPRRHFVFTSNMKKNHDILEQKHAIVNTLKKEISETNEFSDRDHNIESSDSEVDEASEDEELDDKNKFTLKICSKNIKTSSVSSKSLTLVPLKMQKSCQQQPSNKDNISTIKLQNLKLYQSSNLLPTQRQKIYDREIESGSIILQHKNIDNSLNLNCTNTNTQFDSVTLEYDSKPFPKPAYSYSCLIAMALKNSQTGSLPVSEIYNFMCEHFPYFKTAPNGWKNSVRHNLSLNKCFEKIEKPAGNGNQRKGCLWAINPAKVAKMDEEVLKWSRKDPLAIKKAMIYPEQLELLERGEMKYVSNNGFGGDFSTEETESSGDEGDISDQTISQQTISLVPAKTLHMTNRLAANSISDSYDESSQDIDLDINDQIQDEIDIVRNEKNLHMQINIGETNSIKNNLDYLNRKNTKRQKINLTETLQANFVYQTVNPTLHRKSSPLFLTTSSATGSFVKLD</sequence>
<dbReference type="PANTHER" id="PTHR46721:SF3">
    <property type="entry name" value="FORKHEAD BOX N1"/>
    <property type="match status" value="1"/>
</dbReference>
<keyword evidence="3" id="KW-0805">Transcription regulation</keyword>
<feature type="domain" description="Fork-head" evidence="9">
    <location>
        <begin position="323"/>
        <end position="420"/>
    </location>
</feature>
<organism evidence="10 11">
    <name type="scientific">Trichogramma kaykai</name>
    <dbReference type="NCBI Taxonomy" id="54128"/>
    <lineage>
        <taxon>Eukaryota</taxon>
        <taxon>Metazoa</taxon>
        <taxon>Ecdysozoa</taxon>
        <taxon>Arthropoda</taxon>
        <taxon>Hexapoda</taxon>
        <taxon>Insecta</taxon>
        <taxon>Pterygota</taxon>
        <taxon>Neoptera</taxon>
        <taxon>Endopterygota</taxon>
        <taxon>Hymenoptera</taxon>
        <taxon>Apocrita</taxon>
        <taxon>Proctotrupomorpha</taxon>
        <taxon>Chalcidoidea</taxon>
        <taxon>Trichogrammatidae</taxon>
        <taxon>Trichogramma</taxon>
    </lineage>
</organism>
<dbReference type="Proteomes" id="UP001627154">
    <property type="component" value="Unassembled WGS sequence"/>
</dbReference>
<comment type="subcellular location">
    <subcellularLocation>
        <location evidence="1 7">Nucleus</location>
    </subcellularLocation>
</comment>
<feature type="compositionally biased region" description="Basic and acidic residues" evidence="8">
    <location>
        <begin position="181"/>
        <end position="192"/>
    </location>
</feature>
<keyword evidence="5" id="KW-0804">Transcription</keyword>
<evidence type="ECO:0000256" key="7">
    <source>
        <dbReference type="PROSITE-ProRule" id="PRU00089"/>
    </source>
</evidence>
<dbReference type="PROSITE" id="PS50039">
    <property type="entry name" value="FORK_HEAD_3"/>
    <property type="match status" value="1"/>
</dbReference>
<evidence type="ECO:0000313" key="10">
    <source>
        <dbReference type="EMBL" id="KAL3405214.1"/>
    </source>
</evidence>
<evidence type="ECO:0000313" key="11">
    <source>
        <dbReference type="Proteomes" id="UP001627154"/>
    </source>
</evidence>
<feature type="region of interest" description="Disordered" evidence="8">
    <location>
        <begin position="449"/>
        <end position="472"/>
    </location>
</feature>
<keyword evidence="6 7" id="KW-0539">Nucleus</keyword>
<dbReference type="InterPro" id="IPR049624">
    <property type="entry name" value="FOXN1_4"/>
</dbReference>
<comment type="caution">
    <text evidence="10">The sequence shown here is derived from an EMBL/GenBank/DDBJ whole genome shotgun (WGS) entry which is preliminary data.</text>
</comment>
<dbReference type="SMART" id="SM00339">
    <property type="entry name" value="FH"/>
    <property type="match status" value="1"/>
</dbReference>
<dbReference type="GO" id="GO:0003677">
    <property type="term" value="F:DNA binding"/>
    <property type="evidence" value="ECO:0007669"/>
    <property type="project" value="UniProtKB-UniRule"/>
</dbReference>
<gene>
    <name evidence="10" type="ORF">TKK_002253</name>
</gene>
<dbReference type="FunFam" id="1.10.10.10:FF:000122">
    <property type="entry name" value="Forkhead box protein N1"/>
    <property type="match status" value="1"/>
</dbReference>
<feature type="compositionally biased region" description="Acidic residues" evidence="8">
    <location>
        <begin position="194"/>
        <end position="206"/>
    </location>
</feature>
<evidence type="ECO:0000256" key="2">
    <source>
        <dbReference type="ARBA" id="ARBA00022473"/>
    </source>
</evidence>
<dbReference type="Pfam" id="PF00250">
    <property type="entry name" value="Forkhead"/>
    <property type="match status" value="1"/>
</dbReference>
<dbReference type="InterPro" id="IPR036390">
    <property type="entry name" value="WH_DNA-bd_sf"/>
</dbReference>
<dbReference type="InterPro" id="IPR036388">
    <property type="entry name" value="WH-like_DNA-bd_sf"/>
</dbReference>
<dbReference type="GO" id="GO:0005634">
    <property type="term" value="C:nucleus"/>
    <property type="evidence" value="ECO:0007669"/>
    <property type="project" value="UniProtKB-SubCell"/>
</dbReference>
<dbReference type="PANTHER" id="PTHR46721">
    <property type="entry name" value="FORKHEAD BOX PROTEIN N1"/>
    <property type="match status" value="1"/>
</dbReference>
<evidence type="ECO:0000259" key="9">
    <source>
        <dbReference type="PROSITE" id="PS50039"/>
    </source>
</evidence>
<dbReference type="CDD" id="cd20030">
    <property type="entry name" value="FH_FOXN1-like"/>
    <property type="match status" value="1"/>
</dbReference>
<feature type="region of interest" description="Disordered" evidence="8">
    <location>
        <begin position="181"/>
        <end position="206"/>
    </location>
</feature>
<evidence type="ECO:0000256" key="8">
    <source>
        <dbReference type="SAM" id="MobiDB-lite"/>
    </source>
</evidence>
<dbReference type="EMBL" id="JBJJXI010000021">
    <property type="protein sequence ID" value="KAL3405214.1"/>
    <property type="molecule type" value="Genomic_DNA"/>
</dbReference>
<dbReference type="PROSITE" id="PS00658">
    <property type="entry name" value="FORK_HEAD_2"/>
    <property type="match status" value="1"/>
</dbReference>
<evidence type="ECO:0000256" key="4">
    <source>
        <dbReference type="ARBA" id="ARBA00023125"/>
    </source>
</evidence>
<keyword evidence="4 7" id="KW-0238">DNA-binding</keyword>
<dbReference type="PRINTS" id="PR00053">
    <property type="entry name" value="FORKHEAD"/>
</dbReference>
<name>A0ABD2XK40_9HYME</name>
<keyword evidence="11" id="KW-1185">Reference proteome</keyword>
<dbReference type="InterPro" id="IPR030456">
    <property type="entry name" value="TF_fork_head_CS_2"/>
</dbReference>
<protein>
    <recommendedName>
        <fullName evidence="9">Fork-head domain-containing protein</fullName>
    </recommendedName>
</protein>
<feature type="compositionally biased region" description="Acidic residues" evidence="8">
    <location>
        <begin position="455"/>
        <end position="468"/>
    </location>
</feature>
<keyword evidence="2" id="KW-0217">Developmental protein</keyword>
<evidence type="ECO:0000256" key="5">
    <source>
        <dbReference type="ARBA" id="ARBA00023163"/>
    </source>
</evidence>
<reference evidence="10 11" key="1">
    <citation type="journal article" date="2024" name="bioRxiv">
        <title>A reference genome for Trichogramma kaykai: A tiny desert-dwelling parasitoid wasp with competing sex-ratio distorters.</title>
        <authorList>
            <person name="Culotta J."/>
            <person name="Lindsey A.R."/>
        </authorList>
    </citation>
    <scope>NUCLEOTIDE SEQUENCE [LARGE SCALE GENOMIC DNA]</scope>
    <source>
        <strain evidence="10 11">KSX58</strain>
    </source>
</reference>
<feature type="region of interest" description="Disordered" evidence="8">
    <location>
        <begin position="110"/>
        <end position="140"/>
    </location>
</feature>
<proteinExistence type="predicted"/>
<dbReference type="InterPro" id="IPR001766">
    <property type="entry name" value="Fork_head_dom"/>
</dbReference>
<accession>A0ABD2XK40</accession>
<evidence type="ECO:0000256" key="3">
    <source>
        <dbReference type="ARBA" id="ARBA00023015"/>
    </source>
</evidence>
<evidence type="ECO:0000256" key="1">
    <source>
        <dbReference type="ARBA" id="ARBA00004123"/>
    </source>
</evidence>